<accession>A0A6F8ZGR1</accession>
<sequence length="268" mass="28309">MAVWRAVARREMRLGFRSPWAYGFLALFTGFALALWLIGRESLLGLGGYTRPVGALLNLILELVPLMTLMLGTQALAGDREDATRELLAAYAVPARPYLAGKAAGLLAVLAAVEATGFGAYALADALAGGPGPGSLAGLAAFSFGLTVLYLAWALWLGARAADRWQALTWSAAFWFLTVQVWPTLLVAVLSLLPYPWITPVLTALELVNPAELLRLTAVLLLGAGSVLGPAYLRLVQAGPGVTAALGAVWAGGLFLLAARRWERGRGI</sequence>
<evidence type="ECO:0000313" key="2">
    <source>
        <dbReference type="EMBL" id="CAB1128826.1"/>
    </source>
</evidence>
<keyword evidence="3" id="KW-1185">Reference proteome</keyword>
<evidence type="ECO:0000313" key="3">
    <source>
        <dbReference type="Proteomes" id="UP000503399"/>
    </source>
</evidence>
<name>A0A6F8ZGR1_9FIRM</name>
<feature type="transmembrane region" description="Helical" evidence="1">
    <location>
        <begin position="20"/>
        <end position="39"/>
    </location>
</feature>
<keyword evidence="1 2" id="KW-0812">Transmembrane</keyword>
<reference evidence="2 3" key="1">
    <citation type="submission" date="2020-02" db="EMBL/GenBank/DDBJ databases">
        <authorList>
            <person name="Hogendoorn C."/>
        </authorList>
    </citation>
    <scope>NUCLEOTIDE SEQUENCE [LARGE SCALE GENOMIC DNA]</scope>
    <source>
        <strain evidence="2">R501</strain>
    </source>
</reference>
<feature type="transmembrane region" description="Helical" evidence="1">
    <location>
        <begin position="136"/>
        <end position="156"/>
    </location>
</feature>
<gene>
    <name evidence="2" type="ORF">R50_1320</name>
</gene>
<dbReference type="GO" id="GO:0005886">
    <property type="term" value="C:plasma membrane"/>
    <property type="evidence" value="ECO:0007669"/>
    <property type="project" value="UniProtKB-SubCell"/>
</dbReference>
<organism evidence="2 3">
    <name type="scientific">Candidatus Hydrogenisulfobacillus filiaventi</name>
    <dbReference type="NCBI Taxonomy" id="2707344"/>
    <lineage>
        <taxon>Bacteria</taxon>
        <taxon>Bacillati</taxon>
        <taxon>Bacillota</taxon>
        <taxon>Clostridia</taxon>
        <taxon>Eubacteriales</taxon>
        <taxon>Clostridiales Family XVII. Incertae Sedis</taxon>
        <taxon>Candidatus Hydrogenisulfobacillus</taxon>
    </lineage>
</organism>
<dbReference type="KEGG" id="hfv:R50_1320"/>
<keyword evidence="1" id="KW-0472">Membrane</keyword>
<feature type="transmembrane region" description="Helical" evidence="1">
    <location>
        <begin position="59"/>
        <end position="78"/>
    </location>
</feature>
<feature type="transmembrane region" description="Helical" evidence="1">
    <location>
        <begin position="168"/>
        <end position="193"/>
    </location>
</feature>
<dbReference type="AlphaFoldDB" id="A0A6F8ZGR1"/>
<protein>
    <submittedName>
        <fullName evidence="2">Nitrous oxide reductase maturation transmembrane protein NosY</fullName>
    </submittedName>
</protein>
<proteinExistence type="predicted"/>
<dbReference type="EMBL" id="LR778114">
    <property type="protein sequence ID" value="CAB1128826.1"/>
    <property type="molecule type" value="Genomic_DNA"/>
</dbReference>
<evidence type="ECO:0000256" key="1">
    <source>
        <dbReference type="SAM" id="Phobius"/>
    </source>
</evidence>
<dbReference type="Pfam" id="PF12679">
    <property type="entry name" value="ABC2_membrane_2"/>
    <property type="match status" value="1"/>
</dbReference>
<dbReference type="Proteomes" id="UP000503399">
    <property type="component" value="Chromosome"/>
</dbReference>
<feature type="transmembrane region" description="Helical" evidence="1">
    <location>
        <begin position="240"/>
        <end position="259"/>
    </location>
</feature>
<dbReference type="GO" id="GO:0140359">
    <property type="term" value="F:ABC-type transporter activity"/>
    <property type="evidence" value="ECO:0007669"/>
    <property type="project" value="InterPro"/>
</dbReference>
<feature type="transmembrane region" description="Helical" evidence="1">
    <location>
        <begin position="99"/>
        <end position="124"/>
    </location>
</feature>
<keyword evidence="1" id="KW-1133">Transmembrane helix</keyword>